<name>A0ABR2L532_9EUKA</name>
<reference evidence="1 2" key="1">
    <citation type="submission" date="2024-04" db="EMBL/GenBank/DDBJ databases">
        <title>Tritrichomonas musculus Genome.</title>
        <authorList>
            <person name="Alves-Ferreira E."/>
            <person name="Grigg M."/>
            <person name="Lorenzi H."/>
            <person name="Galac M."/>
        </authorList>
    </citation>
    <scope>NUCLEOTIDE SEQUENCE [LARGE SCALE GENOMIC DNA]</scope>
    <source>
        <strain evidence="1 2">EAF2021</strain>
    </source>
</reference>
<evidence type="ECO:0000313" key="1">
    <source>
        <dbReference type="EMBL" id="KAK8898469.1"/>
    </source>
</evidence>
<evidence type="ECO:0000313" key="2">
    <source>
        <dbReference type="Proteomes" id="UP001470230"/>
    </source>
</evidence>
<protein>
    <recommendedName>
        <fullName evidence="3">DUF3447 domain-containing protein</fullName>
    </recommendedName>
</protein>
<dbReference type="EMBL" id="JAPFFF010000001">
    <property type="protein sequence ID" value="KAK8898469.1"/>
    <property type="molecule type" value="Genomic_DNA"/>
</dbReference>
<gene>
    <name evidence="1" type="ORF">M9Y10_000757</name>
</gene>
<dbReference type="Proteomes" id="UP001470230">
    <property type="component" value="Unassembled WGS sequence"/>
</dbReference>
<accession>A0ABR2L532</accession>
<dbReference type="SUPFAM" id="SSF48403">
    <property type="entry name" value="Ankyrin repeat"/>
    <property type="match status" value="1"/>
</dbReference>
<dbReference type="InterPro" id="IPR036770">
    <property type="entry name" value="Ankyrin_rpt-contain_sf"/>
</dbReference>
<keyword evidence="2" id="KW-1185">Reference proteome</keyword>
<organism evidence="1 2">
    <name type="scientific">Tritrichomonas musculus</name>
    <dbReference type="NCBI Taxonomy" id="1915356"/>
    <lineage>
        <taxon>Eukaryota</taxon>
        <taxon>Metamonada</taxon>
        <taxon>Parabasalia</taxon>
        <taxon>Tritrichomonadida</taxon>
        <taxon>Tritrichomonadidae</taxon>
        <taxon>Tritrichomonas</taxon>
    </lineage>
</organism>
<proteinExistence type="predicted"/>
<evidence type="ECO:0008006" key="3">
    <source>
        <dbReference type="Google" id="ProtNLM"/>
    </source>
</evidence>
<comment type="caution">
    <text evidence="1">The sequence shown here is derived from an EMBL/GenBank/DDBJ whole genome shotgun (WGS) entry which is preliminary data.</text>
</comment>
<sequence>MQEIQKYFDHKLKLEDLILEYLDNFGLYEAFDNLVDYIKSENILNIQQEFKYFLGLLVNIFNYHHRIPGFVDNFEKILLYFKNEIKQTFSNSEIVNIFLSSKFLLLFLIKQEIILFDEFFLNSILVKCEANGVPYCYFFIPEIEKMDSEYTIAEIANFDPRIHGNYEEKREQGENDSYLCTLIRNDSAREFISYVTQNNISLTMVIDPSIFETHSFLNENKVTLFEYAAFFGSLKIFNFILNKIELSESIYKYAIHSNNANLVHIIEDIGNNVDLIQLVKNTLIEAIKCHHNNLVSYISNWVDDQTNDHLKEDKLYIERIVDTSFLYQNYFCINLEYAFHRLFFNLCKFDYIDFVNLLLKTYKNDIDSYIIFKLNFHRISIKLNSI</sequence>